<feature type="domain" description="Xaa-Pro dipeptidyl-peptidase-like" evidence="2">
    <location>
        <begin position="18"/>
        <end position="147"/>
    </location>
</feature>
<evidence type="ECO:0000259" key="2">
    <source>
        <dbReference type="Pfam" id="PF02129"/>
    </source>
</evidence>
<reference evidence="3" key="1">
    <citation type="submission" date="2021-12" db="EMBL/GenBank/DDBJ databases">
        <title>Convergent genome expansion in fungi linked to evolution of root-endophyte symbiosis.</title>
        <authorList>
            <consortium name="DOE Joint Genome Institute"/>
            <person name="Ke Y.-H."/>
            <person name="Bonito G."/>
            <person name="Liao H.-L."/>
            <person name="Looney B."/>
            <person name="Rojas-Flechas A."/>
            <person name="Nash J."/>
            <person name="Hameed K."/>
            <person name="Schadt C."/>
            <person name="Martin F."/>
            <person name="Crous P.W."/>
            <person name="Miettinen O."/>
            <person name="Magnuson J.K."/>
            <person name="Labbe J."/>
            <person name="Jacobson D."/>
            <person name="Doktycz M.J."/>
            <person name="Veneault-Fourrey C."/>
            <person name="Kuo A."/>
            <person name="Mondo S."/>
            <person name="Calhoun S."/>
            <person name="Riley R."/>
            <person name="Ohm R."/>
            <person name="LaButti K."/>
            <person name="Andreopoulos B."/>
            <person name="Pangilinan J."/>
            <person name="Nolan M."/>
            <person name="Tritt A."/>
            <person name="Clum A."/>
            <person name="Lipzen A."/>
            <person name="Daum C."/>
            <person name="Barry K."/>
            <person name="Grigoriev I.V."/>
            <person name="Vilgalys R."/>
        </authorList>
    </citation>
    <scope>NUCLEOTIDE SEQUENCE</scope>
    <source>
        <strain evidence="3">PMI_201</strain>
    </source>
</reference>
<dbReference type="Proteomes" id="UP001201262">
    <property type="component" value="Unassembled WGS sequence"/>
</dbReference>
<organism evidence="3 4">
    <name type="scientific">Talaromyces proteolyticus</name>
    <dbReference type="NCBI Taxonomy" id="1131652"/>
    <lineage>
        <taxon>Eukaryota</taxon>
        <taxon>Fungi</taxon>
        <taxon>Dikarya</taxon>
        <taxon>Ascomycota</taxon>
        <taxon>Pezizomycotina</taxon>
        <taxon>Eurotiomycetes</taxon>
        <taxon>Eurotiomycetidae</taxon>
        <taxon>Eurotiales</taxon>
        <taxon>Trichocomaceae</taxon>
        <taxon>Talaromyces</taxon>
        <taxon>Talaromyces sect. Bacilispori</taxon>
    </lineage>
</organism>
<evidence type="ECO:0000313" key="4">
    <source>
        <dbReference type="Proteomes" id="UP001201262"/>
    </source>
</evidence>
<dbReference type="PANTHER" id="PTHR22946">
    <property type="entry name" value="DIENELACTONE HYDROLASE DOMAIN-CONTAINING PROTEIN-RELATED"/>
    <property type="match status" value="1"/>
</dbReference>
<dbReference type="EMBL" id="JAJTJA010000006">
    <property type="protein sequence ID" value="KAH8697971.1"/>
    <property type="molecule type" value="Genomic_DNA"/>
</dbReference>
<comment type="caution">
    <text evidence="3">The sequence shown here is derived from an EMBL/GenBank/DDBJ whole genome shotgun (WGS) entry which is preliminary data.</text>
</comment>
<accession>A0AAD4KW32</accession>
<protein>
    <submittedName>
        <fullName evidence="3">Alpha/Beta hydrolase protein</fullName>
    </submittedName>
</protein>
<dbReference type="Pfam" id="PF02129">
    <property type="entry name" value="Peptidase_S15"/>
    <property type="match status" value="1"/>
</dbReference>
<gene>
    <name evidence="3" type="ORF">BGW36DRAFT_379769</name>
</gene>
<dbReference type="SUPFAM" id="SSF53474">
    <property type="entry name" value="alpha/beta-Hydrolases"/>
    <property type="match status" value="1"/>
</dbReference>
<dbReference type="Gene3D" id="3.40.50.1820">
    <property type="entry name" value="alpha/beta hydrolase"/>
    <property type="match status" value="1"/>
</dbReference>
<name>A0AAD4KW32_9EURO</name>
<dbReference type="PANTHER" id="PTHR22946:SF9">
    <property type="entry name" value="POLYKETIDE TRANSFERASE AF380"/>
    <property type="match status" value="1"/>
</dbReference>
<dbReference type="RefSeq" id="XP_046072672.1">
    <property type="nucleotide sequence ID" value="XM_046216256.1"/>
</dbReference>
<keyword evidence="1 3" id="KW-0378">Hydrolase</keyword>
<dbReference type="InterPro" id="IPR029058">
    <property type="entry name" value="AB_hydrolase_fold"/>
</dbReference>
<dbReference type="GeneID" id="70246543"/>
<sequence length="314" mass="34706">MPRIENVLILATKTKNLKIAATCLIPENSDISPPVIVMGHGFGAVKAAGLFPFAERFVQAGYAAVMFDYLYFGESDGTPVNKLSISRELQDYRDVISWAREQSGKWDTSRVIAWGTSFGGMHITALMAEDHDLVAGIMQGACVDGFAAATKNPILKTLRQLPLSLCDWVLSLFSSTRAIYVKLVGNKENSLTTAMMSGSEAMEGWQRLTKSLDSEFMNKVTARTILKIPFSRPIKQIHRSTKPLLVILTTWDHQGPLHKAEDAVRLAPHAQGFRVPGGHFDLYEGGVAYEQNITRQLEFLQEVSGNSRMNPSKC</sequence>
<keyword evidence="4" id="KW-1185">Reference proteome</keyword>
<proteinExistence type="predicted"/>
<dbReference type="InterPro" id="IPR050261">
    <property type="entry name" value="FrsA_esterase"/>
</dbReference>
<dbReference type="AlphaFoldDB" id="A0AAD4KW32"/>
<dbReference type="GO" id="GO:0016788">
    <property type="term" value="F:hydrolase activity, acting on ester bonds"/>
    <property type="evidence" value="ECO:0007669"/>
    <property type="project" value="UniProtKB-ARBA"/>
</dbReference>
<dbReference type="InterPro" id="IPR000383">
    <property type="entry name" value="Xaa-Pro-like_dom"/>
</dbReference>
<evidence type="ECO:0000313" key="3">
    <source>
        <dbReference type="EMBL" id="KAH8697971.1"/>
    </source>
</evidence>
<evidence type="ECO:0000256" key="1">
    <source>
        <dbReference type="ARBA" id="ARBA00022801"/>
    </source>
</evidence>